<dbReference type="AlphaFoldDB" id="A0A5B7DJY6"/>
<feature type="signal peptide" evidence="1">
    <location>
        <begin position="1"/>
        <end position="16"/>
    </location>
</feature>
<evidence type="ECO:0000313" key="2">
    <source>
        <dbReference type="EMBL" id="MPC21902.1"/>
    </source>
</evidence>
<dbReference type="Proteomes" id="UP000324222">
    <property type="component" value="Unassembled WGS sequence"/>
</dbReference>
<reference evidence="2 3" key="1">
    <citation type="submission" date="2019-05" db="EMBL/GenBank/DDBJ databases">
        <title>Another draft genome of Portunus trituberculatus and its Hox gene families provides insights of decapod evolution.</title>
        <authorList>
            <person name="Jeong J.-H."/>
            <person name="Song I."/>
            <person name="Kim S."/>
            <person name="Choi T."/>
            <person name="Kim D."/>
            <person name="Ryu S."/>
            <person name="Kim W."/>
        </authorList>
    </citation>
    <scope>NUCLEOTIDE SEQUENCE [LARGE SCALE GENOMIC DNA]</scope>
    <source>
        <tissue evidence="2">Muscle</tissue>
    </source>
</reference>
<dbReference type="EMBL" id="VSRR010001030">
    <property type="protein sequence ID" value="MPC21902.1"/>
    <property type="molecule type" value="Genomic_DNA"/>
</dbReference>
<comment type="caution">
    <text evidence="2">The sequence shown here is derived from an EMBL/GenBank/DDBJ whole genome shotgun (WGS) entry which is preliminary data.</text>
</comment>
<evidence type="ECO:0000256" key="1">
    <source>
        <dbReference type="SAM" id="SignalP"/>
    </source>
</evidence>
<feature type="chain" id="PRO_5022857248" description="Secreted protein" evidence="1">
    <location>
        <begin position="17"/>
        <end position="100"/>
    </location>
</feature>
<organism evidence="2 3">
    <name type="scientific">Portunus trituberculatus</name>
    <name type="common">Swimming crab</name>
    <name type="synonym">Neptunus trituberculatus</name>
    <dbReference type="NCBI Taxonomy" id="210409"/>
    <lineage>
        <taxon>Eukaryota</taxon>
        <taxon>Metazoa</taxon>
        <taxon>Ecdysozoa</taxon>
        <taxon>Arthropoda</taxon>
        <taxon>Crustacea</taxon>
        <taxon>Multicrustacea</taxon>
        <taxon>Malacostraca</taxon>
        <taxon>Eumalacostraca</taxon>
        <taxon>Eucarida</taxon>
        <taxon>Decapoda</taxon>
        <taxon>Pleocyemata</taxon>
        <taxon>Brachyura</taxon>
        <taxon>Eubrachyura</taxon>
        <taxon>Portunoidea</taxon>
        <taxon>Portunidae</taxon>
        <taxon>Portuninae</taxon>
        <taxon>Portunus</taxon>
    </lineage>
</organism>
<accession>A0A5B7DJY6</accession>
<keyword evidence="3" id="KW-1185">Reference proteome</keyword>
<evidence type="ECO:0000313" key="3">
    <source>
        <dbReference type="Proteomes" id="UP000324222"/>
    </source>
</evidence>
<protein>
    <recommendedName>
        <fullName evidence="4">Secreted protein</fullName>
    </recommendedName>
</protein>
<name>A0A5B7DJY6_PORTR</name>
<proteinExistence type="predicted"/>
<gene>
    <name evidence="2" type="ORF">E2C01_014905</name>
</gene>
<keyword evidence="1" id="KW-0732">Signal</keyword>
<sequence>MLLLLLLYACWKHLRTQTTPSGPPIWYINEPVLSTPHQPLCLSATNLSLLNIHPAVQNPLLSRPPASPFCRRNSGVRVVRDQQMPSLSRRDSINSVYELV</sequence>
<evidence type="ECO:0008006" key="4">
    <source>
        <dbReference type="Google" id="ProtNLM"/>
    </source>
</evidence>